<evidence type="ECO:0000313" key="3">
    <source>
        <dbReference type="EMBL" id="SHF70089.1"/>
    </source>
</evidence>
<dbReference type="GO" id="GO:0015833">
    <property type="term" value="P:peptide transport"/>
    <property type="evidence" value="ECO:0007669"/>
    <property type="project" value="TreeGrafter"/>
</dbReference>
<dbReference type="SUPFAM" id="SSF53850">
    <property type="entry name" value="Periplasmic binding protein-like II"/>
    <property type="match status" value="1"/>
</dbReference>
<feature type="signal peptide" evidence="1">
    <location>
        <begin position="1"/>
        <end position="19"/>
    </location>
</feature>
<gene>
    <name evidence="3" type="ORF">SAMN05443575_0686</name>
</gene>
<reference evidence="3 4" key="1">
    <citation type="submission" date="2016-11" db="EMBL/GenBank/DDBJ databases">
        <authorList>
            <person name="Jaros S."/>
            <person name="Januszkiewicz K."/>
            <person name="Wedrychowicz H."/>
        </authorList>
    </citation>
    <scope>NUCLEOTIDE SEQUENCE [LARGE SCALE GENOMIC DNA]</scope>
    <source>
        <strain evidence="3 4">DSM 45627</strain>
    </source>
</reference>
<dbReference type="Pfam" id="PF00496">
    <property type="entry name" value="SBP_bac_5"/>
    <property type="match status" value="1"/>
</dbReference>
<dbReference type="InterPro" id="IPR039424">
    <property type="entry name" value="SBP_5"/>
</dbReference>
<dbReference type="InterPro" id="IPR000914">
    <property type="entry name" value="SBP_5_dom"/>
</dbReference>
<dbReference type="Gene3D" id="3.40.190.10">
    <property type="entry name" value="Periplasmic binding protein-like II"/>
    <property type="match status" value="1"/>
</dbReference>
<dbReference type="EMBL" id="FQVU01000001">
    <property type="protein sequence ID" value="SHF70089.1"/>
    <property type="molecule type" value="Genomic_DNA"/>
</dbReference>
<proteinExistence type="predicted"/>
<dbReference type="STRING" id="1206085.SAMN05443575_0686"/>
<dbReference type="Proteomes" id="UP000186132">
    <property type="component" value="Unassembled WGS sequence"/>
</dbReference>
<evidence type="ECO:0000313" key="4">
    <source>
        <dbReference type="Proteomes" id="UP000186132"/>
    </source>
</evidence>
<name>A0A1M5DSY8_9ACTN</name>
<dbReference type="Gene3D" id="3.10.105.10">
    <property type="entry name" value="Dipeptide-binding Protein, Domain 3"/>
    <property type="match status" value="1"/>
</dbReference>
<organism evidence="3 4">
    <name type="scientific">Jatrophihabitans endophyticus</name>
    <dbReference type="NCBI Taxonomy" id="1206085"/>
    <lineage>
        <taxon>Bacteria</taxon>
        <taxon>Bacillati</taxon>
        <taxon>Actinomycetota</taxon>
        <taxon>Actinomycetes</taxon>
        <taxon>Jatrophihabitantales</taxon>
        <taxon>Jatrophihabitantaceae</taxon>
        <taxon>Jatrophihabitans</taxon>
    </lineage>
</organism>
<dbReference type="GO" id="GO:0042597">
    <property type="term" value="C:periplasmic space"/>
    <property type="evidence" value="ECO:0007669"/>
    <property type="project" value="UniProtKB-ARBA"/>
</dbReference>
<accession>A0A1M5DSY8</accession>
<dbReference type="GO" id="GO:1904680">
    <property type="term" value="F:peptide transmembrane transporter activity"/>
    <property type="evidence" value="ECO:0007669"/>
    <property type="project" value="TreeGrafter"/>
</dbReference>
<dbReference type="RefSeq" id="WP_073386960.1">
    <property type="nucleotide sequence ID" value="NZ_FQVU01000001.1"/>
</dbReference>
<dbReference type="OrthoDB" id="9046151at2"/>
<feature type="domain" description="Solute-binding protein family 5" evidence="2">
    <location>
        <begin position="84"/>
        <end position="441"/>
    </location>
</feature>
<dbReference type="InterPro" id="IPR030678">
    <property type="entry name" value="Peptide/Ni-bd"/>
</dbReference>
<dbReference type="PIRSF" id="PIRSF002741">
    <property type="entry name" value="MppA"/>
    <property type="match status" value="1"/>
</dbReference>
<dbReference type="AlphaFoldDB" id="A0A1M5DSY8"/>
<dbReference type="PANTHER" id="PTHR30290">
    <property type="entry name" value="PERIPLASMIC BINDING COMPONENT OF ABC TRANSPORTER"/>
    <property type="match status" value="1"/>
</dbReference>
<sequence length="530" mass="53432">MRRALVTAVAVGLAGAVLAGCGSTSRPADSSKGGGKVVSGATFAYALTADPGNLDPQASVVNGNIQLAQFAYDPLVHLGNDGKISSGLAAKWQVAGATATFTLTRGVTCADGTPLTAADVAANLTYVANPKNKSPLAGTYIPAGATAKATGTGTVTLTTPQQAPFLLEGLANLPIVCAAGMKNRGLLARKTSGTGPFQLTSASGDQYTYAVRKGYRWGPAGATTATAGIPAKIVAKVVANESTAANLLTSGGLNAAAIAGPDSQRLDRAGLFSTKTSSVAGEMWFNQGGSRPGADPAVRKALTQAVDLAELAKVVTSGRGTPGTVFAANPPVACRGNSVAAALPKHDLAAAKRALDAAGWRAGAGGVRSKGGKKLQLTFLINAALGSAGSSAAELAQQTWKQLGAAITFKSQDSAALSQTIFGSGDWDVAWLAVNVSSPDQLVPFLSGAVPPDGTNFAHIQNKAYQAGVAQASKQQGQRGCAAWLAAEANLVRNADAVPFADQVLKTYGSKATFETPGVLVPTSIRMRAS</sequence>
<evidence type="ECO:0000259" key="2">
    <source>
        <dbReference type="Pfam" id="PF00496"/>
    </source>
</evidence>
<keyword evidence="4" id="KW-1185">Reference proteome</keyword>
<protein>
    <submittedName>
        <fullName evidence="3">Peptide/nickel transport system substrate-binding protein</fullName>
    </submittedName>
</protein>
<keyword evidence="1" id="KW-0732">Signal</keyword>
<feature type="chain" id="PRO_5038446181" evidence="1">
    <location>
        <begin position="20"/>
        <end position="530"/>
    </location>
</feature>
<dbReference type="PROSITE" id="PS51257">
    <property type="entry name" value="PROKAR_LIPOPROTEIN"/>
    <property type="match status" value="1"/>
</dbReference>
<dbReference type="GO" id="GO:0043190">
    <property type="term" value="C:ATP-binding cassette (ABC) transporter complex"/>
    <property type="evidence" value="ECO:0007669"/>
    <property type="project" value="InterPro"/>
</dbReference>
<evidence type="ECO:0000256" key="1">
    <source>
        <dbReference type="SAM" id="SignalP"/>
    </source>
</evidence>
<dbReference type="CDD" id="cd00995">
    <property type="entry name" value="PBP2_NikA_DppA_OppA_like"/>
    <property type="match status" value="1"/>
</dbReference>